<keyword evidence="4" id="KW-1185">Reference proteome</keyword>
<feature type="region of interest" description="Disordered" evidence="1">
    <location>
        <begin position="89"/>
        <end position="111"/>
    </location>
</feature>
<feature type="signal peptide" evidence="2">
    <location>
        <begin position="1"/>
        <end position="20"/>
    </location>
</feature>
<evidence type="ECO:0000256" key="2">
    <source>
        <dbReference type="SAM" id="SignalP"/>
    </source>
</evidence>
<organism evidence="3 4">
    <name type="scientific">Lentinus brumalis</name>
    <dbReference type="NCBI Taxonomy" id="2498619"/>
    <lineage>
        <taxon>Eukaryota</taxon>
        <taxon>Fungi</taxon>
        <taxon>Dikarya</taxon>
        <taxon>Basidiomycota</taxon>
        <taxon>Agaricomycotina</taxon>
        <taxon>Agaricomycetes</taxon>
        <taxon>Polyporales</taxon>
        <taxon>Polyporaceae</taxon>
        <taxon>Lentinus</taxon>
    </lineage>
</organism>
<keyword evidence="2" id="KW-0732">Signal</keyword>
<sequence length="370" mass="41418">MEKLAVELLTLIAFFACTDGGPTGCNLALVSKRIRAASRPARFYSVALFGSPEKIEQFLTCYEAERARATEALPRVRHLCLSLFGKGLDTSGGSSTPPPTASSRAVPGPLSAGQPMSRAEFFAAMQRRTQHWRSTQDNLDEHYNRVVPTLIRAIAADVKTLALIQAQWRCASVVRCAFPSLRELTVVGGDPTFLPFAFVPSGRPLYPALKRLHHILAFVQKDVDMLNWAKHAPNVTHLRVSRVDYHPRITVDSLNEVISETAFEEYFPHLQQVMIQPHPAPPPVRANTTAHLAFRDFLVYLQRIKERAKVPVAVLPPLEIPKMVPGVDPHRMCILRVKHEWQERIEADGAGCWEERPHSHAMKSQAQQSH</sequence>
<feature type="chain" id="PRO_5017052108" evidence="2">
    <location>
        <begin position="21"/>
        <end position="370"/>
    </location>
</feature>
<proteinExistence type="predicted"/>
<gene>
    <name evidence="3" type="ORF">OH76DRAFT_807931</name>
</gene>
<name>A0A371D316_9APHY</name>
<dbReference type="AlphaFoldDB" id="A0A371D316"/>
<reference evidence="3 4" key="1">
    <citation type="journal article" date="2018" name="Biotechnol. Biofuels">
        <title>Integrative visual omics of the white-rot fungus Polyporus brumalis exposes the biotechnological potential of its oxidative enzymes for delignifying raw plant biomass.</title>
        <authorList>
            <person name="Miyauchi S."/>
            <person name="Rancon A."/>
            <person name="Drula E."/>
            <person name="Hage H."/>
            <person name="Chaduli D."/>
            <person name="Favel A."/>
            <person name="Grisel S."/>
            <person name="Henrissat B."/>
            <person name="Herpoel-Gimbert I."/>
            <person name="Ruiz-Duenas F.J."/>
            <person name="Chevret D."/>
            <person name="Hainaut M."/>
            <person name="Lin J."/>
            <person name="Wang M."/>
            <person name="Pangilinan J."/>
            <person name="Lipzen A."/>
            <person name="Lesage-Meessen L."/>
            <person name="Navarro D."/>
            <person name="Riley R."/>
            <person name="Grigoriev I.V."/>
            <person name="Zhou S."/>
            <person name="Raouche S."/>
            <person name="Rosso M.N."/>
        </authorList>
    </citation>
    <scope>NUCLEOTIDE SEQUENCE [LARGE SCALE GENOMIC DNA]</scope>
    <source>
        <strain evidence="3 4">BRFM 1820</strain>
    </source>
</reference>
<dbReference type="Proteomes" id="UP000256964">
    <property type="component" value="Unassembled WGS sequence"/>
</dbReference>
<evidence type="ECO:0000256" key="1">
    <source>
        <dbReference type="SAM" id="MobiDB-lite"/>
    </source>
</evidence>
<accession>A0A371D316</accession>
<dbReference type="OrthoDB" id="2748701at2759"/>
<dbReference type="EMBL" id="KZ857423">
    <property type="protein sequence ID" value="RDX46902.1"/>
    <property type="molecule type" value="Genomic_DNA"/>
</dbReference>
<evidence type="ECO:0000313" key="3">
    <source>
        <dbReference type="EMBL" id="RDX46902.1"/>
    </source>
</evidence>
<protein>
    <submittedName>
        <fullName evidence="3">Uncharacterized protein</fullName>
    </submittedName>
</protein>
<evidence type="ECO:0000313" key="4">
    <source>
        <dbReference type="Proteomes" id="UP000256964"/>
    </source>
</evidence>